<dbReference type="RefSeq" id="WP_103683354.1">
    <property type="nucleotide sequence ID" value="NZ_PQGG01000010.1"/>
</dbReference>
<reference evidence="2 4" key="1">
    <citation type="submission" date="2018-01" db="EMBL/GenBank/DDBJ databases">
        <authorList>
            <person name="Yu X.-D."/>
        </authorList>
    </citation>
    <scope>NUCLEOTIDE SEQUENCE [LARGE SCALE GENOMIC DNA]</scope>
    <source>
        <strain evidence="2 4">ZX-21</strain>
    </source>
</reference>
<keyword evidence="2" id="KW-0012">Acyltransferase</keyword>
<reference evidence="3 5" key="2">
    <citation type="submission" date="2018-10" db="EMBL/GenBank/DDBJ databases">
        <title>Draft genome sequence of Zhongshania sp. DSW25-10.</title>
        <authorList>
            <person name="Oh J."/>
        </authorList>
    </citation>
    <scope>NUCLEOTIDE SEQUENCE [LARGE SCALE GENOMIC DNA]</scope>
    <source>
        <strain evidence="3 5">DSW25-10</strain>
    </source>
</reference>
<keyword evidence="5" id="KW-1185">Reference proteome</keyword>
<dbReference type="Proteomes" id="UP000274695">
    <property type="component" value="Unassembled WGS sequence"/>
</dbReference>
<proteinExistence type="predicted"/>
<evidence type="ECO:0000259" key="1">
    <source>
        <dbReference type="SMART" id="SM00563"/>
    </source>
</evidence>
<comment type="caution">
    <text evidence="2">The sequence shown here is derived from an EMBL/GenBank/DDBJ whole genome shotgun (WGS) entry which is preliminary data.</text>
</comment>
<evidence type="ECO:0000313" key="4">
    <source>
        <dbReference type="Proteomes" id="UP000237222"/>
    </source>
</evidence>
<organism evidence="2 4">
    <name type="scientific">Zhongshania marina</name>
    <dbReference type="NCBI Taxonomy" id="2304603"/>
    <lineage>
        <taxon>Bacteria</taxon>
        <taxon>Pseudomonadati</taxon>
        <taxon>Pseudomonadota</taxon>
        <taxon>Gammaproteobacteria</taxon>
        <taxon>Cellvibrionales</taxon>
        <taxon>Spongiibacteraceae</taxon>
        <taxon>Zhongshania</taxon>
    </lineage>
</organism>
<protein>
    <submittedName>
        <fullName evidence="2">Glycerol acyltransferase</fullName>
    </submittedName>
</protein>
<evidence type="ECO:0000313" key="5">
    <source>
        <dbReference type="Proteomes" id="UP000274695"/>
    </source>
</evidence>
<dbReference type="EMBL" id="PQGG01000010">
    <property type="protein sequence ID" value="POP53914.1"/>
    <property type="molecule type" value="Genomic_DNA"/>
</dbReference>
<dbReference type="SUPFAM" id="SSF69593">
    <property type="entry name" value="Glycerol-3-phosphate (1)-acyltransferase"/>
    <property type="match status" value="1"/>
</dbReference>
<dbReference type="PANTHER" id="PTHR30068:SF3">
    <property type="entry name" value="PHOSPHOLIPID_GLYCEROL ACYLTRANSFERASE DOMAIN-CONTAINING PROTEIN"/>
    <property type="match status" value="1"/>
</dbReference>
<dbReference type="Proteomes" id="UP000237222">
    <property type="component" value="Unassembled WGS sequence"/>
</dbReference>
<dbReference type="EMBL" id="RHGB01000003">
    <property type="protein sequence ID" value="RNL66663.1"/>
    <property type="molecule type" value="Genomic_DNA"/>
</dbReference>
<dbReference type="GO" id="GO:0019698">
    <property type="term" value="P:D-galacturonate catabolic process"/>
    <property type="evidence" value="ECO:0007669"/>
    <property type="project" value="TreeGrafter"/>
</dbReference>
<name>A0A2S4HIT7_9GAMM</name>
<accession>A0A2S4HIT7</accession>
<dbReference type="SMART" id="SM00563">
    <property type="entry name" value="PlsC"/>
    <property type="match status" value="1"/>
</dbReference>
<dbReference type="GO" id="GO:0042840">
    <property type="term" value="P:D-glucuronate catabolic process"/>
    <property type="evidence" value="ECO:0007669"/>
    <property type="project" value="TreeGrafter"/>
</dbReference>
<sequence>MDDFAEIRPYHDDEVVPVLGKLLVDPELLNVVANLRIPRLNRYLPWLVRPIITWYLRRELKGVSSVAGFQLIIKRYMDAMIEDHTCSFNVSGLDALESDAAYLFISNHRDIALDPAFVNYALYHHERDTVRIAIGDNLLSKPFAADLMRLNKSFIVRRSARGPRQMLAAFRQLANYIRFSLLEERSSIWIAQREGRAKDGNDATEAAVIKMIGMAQQKPDESFSDYINKLNIVPVSISYEWDPLDAAKAQELVHVERDGAYLKAEHEDLKSIALGVLGNKGDVHVSFGAPLKGEFADAAVVAAVLDEAIIDQYRLHASNVLAYKRLYNDDSWRELRVPKITDADVAEFEKRFAKIPQEFRVKAMEIYANPVRNQLRSRDLRAVDEAV</sequence>
<dbReference type="InterPro" id="IPR002123">
    <property type="entry name" value="Plipid/glycerol_acylTrfase"/>
</dbReference>
<dbReference type="GO" id="GO:0016746">
    <property type="term" value="F:acyltransferase activity"/>
    <property type="evidence" value="ECO:0007669"/>
    <property type="project" value="UniProtKB-KW"/>
</dbReference>
<evidence type="ECO:0000313" key="3">
    <source>
        <dbReference type="EMBL" id="RNL66663.1"/>
    </source>
</evidence>
<evidence type="ECO:0000313" key="2">
    <source>
        <dbReference type="EMBL" id="POP53914.1"/>
    </source>
</evidence>
<dbReference type="PANTHER" id="PTHR30068">
    <property type="entry name" value="URONATE ISOMERASE"/>
    <property type="match status" value="1"/>
</dbReference>
<dbReference type="AlphaFoldDB" id="A0A2S4HIT7"/>
<gene>
    <name evidence="2" type="ORF">C0068_04820</name>
    <name evidence="3" type="ORF">D0911_03745</name>
</gene>
<dbReference type="Pfam" id="PF01553">
    <property type="entry name" value="Acyltransferase"/>
    <property type="match status" value="1"/>
</dbReference>
<dbReference type="OrthoDB" id="1078132at2"/>
<keyword evidence="2" id="KW-0808">Transferase</keyword>
<feature type="domain" description="Phospholipid/glycerol acyltransferase" evidence="1">
    <location>
        <begin position="102"/>
        <end position="240"/>
    </location>
</feature>